<dbReference type="PANTHER" id="PTHR10350:SF6">
    <property type="entry name" value="NUCLEAR PORE COMPLEX PROTEIN NUP155"/>
    <property type="match status" value="1"/>
</dbReference>
<keyword evidence="4" id="KW-0509">mRNA transport</keyword>
<dbReference type="PANTHER" id="PTHR10350">
    <property type="entry name" value="NUCLEAR PORE COMPLEX PROTEIN NUP155"/>
    <property type="match status" value="1"/>
</dbReference>
<evidence type="ECO:0000256" key="6">
    <source>
        <dbReference type="SAM" id="MobiDB-lite"/>
    </source>
</evidence>
<dbReference type="InterPro" id="IPR042533">
    <property type="entry name" value="Nucleoporin_Nup155_C_1"/>
</dbReference>
<gene>
    <name evidence="9" type="ORF">RIMI_LOCUS5385821</name>
</gene>
<evidence type="ECO:0008006" key="11">
    <source>
        <dbReference type="Google" id="ProtNLM"/>
    </source>
</evidence>
<evidence type="ECO:0000313" key="9">
    <source>
        <dbReference type="EMBL" id="CAJ0933240.1"/>
    </source>
</evidence>
<dbReference type="Proteomes" id="UP001176940">
    <property type="component" value="Unassembled WGS sequence"/>
</dbReference>
<dbReference type="Pfam" id="PF08801">
    <property type="entry name" value="Nucleoporin_N"/>
    <property type="match status" value="1"/>
</dbReference>
<keyword evidence="4" id="KW-0906">Nuclear pore complex</keyword>
<dbReference type="InterPro" id="IPR042537">
    <property type="entry name" value="Nucleoporin_Nup155_C_2"/>
</dbReference>
<evidence type="ECO:0000256" key="4">
    <source>
        <dbReference type="ARBA" id="ARBA00023132"/>
    </source>
</evidence>
<protein>
    <recommendedName>
        <fullName evidence="11">Nuclear pore complex protein</fullName>
    </recommendedName>
</protein>
<feature type="domain" description="Nucleoporin Nup133/Nup155-like N-terminal" evidence="8">
    <location>
        <begin position="36"/>
        <end position="444"/>
    </location>
</feature>
<evidence type="ECO:0000256" key="5">
    <source>
        <dbReference type="ARBA" id="ARBA00023242"/>
    </source>
</evidence>
<comment type="subcellular location">
    <subcellularLocation>
        <location evidence="1">Nucleus</location>
        <location evidence="1">Nuclear pore complex</location>
    </subcellularLocation>
</comment>
<reference evidence="9" key="1">
    <citation type="submission" date="2023-07" db="EMBL/GenBank/DDBJ databases">
        <authorList>
            <person name="Stuckert A."/>
        </authorList>
    </citation>
    <scope>NUCLEOTIDE SEQUENCE</scope>
</reference>
<feature type="domain" description="Nucleoporin Nup133/Nup155-like C-terminal" evidence="7">
    <location>
        <begin position="574"/>
        <end position="841"/>
    </location>
</feature>
<evidence type="ECO:0000256" key="3">
    <source>
        <dbReference type="ARBA" id="ARBA00022448"/>
    </source>
</evidence>
<dbReference type="InterPro" id="IPR014908">
    <property type="entry name" value="Nucleoporin_Nup133/Nup155_N"/>
</dbReference>
<evidence type="ECO:0000259" key="8">
    <source>
        <dbReference type="Pfam" id="PF08801"/>
    </source>
</evidence>
<proteinExistence type="inferred from homology"/>
<dbReference type="Gene3D" id="1.25.40.450">
    <property type="entry name" value="Nucleoporin, helical domain, N-terminal subdomain"/>
    <property type="match status" value="2"/>
</dbReference>
<evidence type="ECO:0000259" key="7">
    <source>
        <dbReference type="Pfam" id="PF03177"/>
    </source>
</evidence>
<organism evidence="9 10">
    <name type="scientific">Ranitomeya imitator</name>
    <name type="common">mimic poison frog</name>
    <dbReference type="NCBI Taxonomy" id="111125"/>
    <lineage>
        <taxon>Eukaryota</taxon>
        <taxon>Metazoa</taxon>
        <taxon>Chordata</taxon>
        <taxon>Craniata</taxon>
        <taxon>Vertebrata</taxon>
        <taxon>Euteleostomi</taxon>
        <taxon>Amphibia</taxon>
        <taxon>Batrachia</taxon>
        <taxon>Anura</taxon>
        <taxon>Neobatrachia</taxon>
        <taxon>Hyloidea</taxon>
        <taxon>Dendrobatidae</taxon>
        <taxon>Dendrobatinae</taxon>
        <taxon>Ranitomeya</taxon>
    </lineage>
</organism>
<accession>A0ABN9L6M4</accession>
<keyword evidence="3" id="KW-0813">Transport</keyword>
<feature type="non-terminal residue" evidence="9">
    <location>
        <position position="1042"/>
    </location>
</feature>
<feature type="region of interest" description="Disordered" evidence="6">
    <location>
        <begin position="937"/>
        <end position="963"/>
    </location>
</feature>
<evidence type="ECO:0000256" key="1">
    <source>
        <dbReference type="ARBA" id="ARBA00004567"/>
    </source>
</evidence>
<keyword evidence="4" id="KW-0811">Translocation</keyword>
<dbReference type="InterPro" id="IPR004870">
    <property type="entry name" value="Nucleoporin_Nup155"/>
</dbReference>
<name>A0ABN9L6M4_9NEOB</name>
<keyword evidence="10" id="KW-1185">Reference proteome</keyword>
<dbReference type="Pfam" id="PF03177">
    <property type="entry name" value="Nucleoporin_C"/>
    <property type="match status" value="2"/>
</dbReference>
<comment type="similarity">
    <text evidence="2">Belongs to the non-repetitive/WGA-negative nucleoporin family.</text>
</comment>
<evidence type="ECO:0000256" key="2">
    <source>
        <dbReference type="ARBA" id="ARBA00007373"/>
    </source>
</evidence>
<dbReference type="Gene3D" id="1.25.40.440">
    <property type="entry name" value="Nucleoporin, helical domain, central subdomain"/>
    <property type="match status" value="1"/>
</dbReference>
<dbReference type="InterPro" id="IPR007187">
    <property type="entry name" value="Nucleoporin_Nup133/Nup155_C"/>
</dbReference>
<evidence type="ECO:0000313" key="10">
    <source>
        <dbReference type="Proteomes" id="UP001176940"/>
    </source>
</evidence>
<dbReference type="EMBL" id="CAUEEQ010009151">
    <property type="protein sequence ID" value="CAJ0933240.1"/>
    <property type="molecule type" value="Genomic_DNA"/>
</dbReference>
<dbReference type="Gene3D" id="1.20.58.1780">
    <property type="match status" value="1"/>
</dbReference>
<sequence>MTEMDYPLQGPSLMSIPSLPELSAIRPSAAPPGAGMQCNCMMGVFPEISRAWLTIDSDIFMWNYEEGGDVAYFDGLSETILSVGLVKPKEGIFQPHIRYLLVLATPVDVVILGVSFSNLQTGNPNDSLSAGMQLLPDPLYSISTDNTYVISITSTSNGRIFLSGKDGCLYEVAYHAEAGWFSPRCRKINHSKSTLSFLVPSVLQFSFSEDDPIVQIAVDNSRNILYTRSEKGVLQVYDLGYDGNGMSRVASVSQNSIVSAAGNIARTIDRSVFKPIVQIAVIERSESVNCHLLAITHAGVRLYFSTGPFKQPAAHPSMLSLVHVRLPPGFSASSTVEKPSKVHKALYNNGVLLMAASENEDHDILWCINHDSFPFQRPLMEMQVTVAVDGHSWTLNSIDEVKVEKVITPLNMDLIPVTDPPVMTRQHVVPPKKFVLLSAKGSHIFHKLRPVDQLRHLLVSSAGGEGEDIERFFKLHQQDQACATCLILACSHAASDREISVWATRAFFRYGGDAQMRIQPSLPAPANAGAMFGSPMPIGVYPPNISTPVYSAASPAYQSTAPLPVIPGSEIIFSGKHNGICIYFTRIINNIWDGSMIVERNYKIENRNVIGIDSSISPHVLQSVLQELKGLLEFMDRNSQFGAGSLGNPSFGTPVNIQQRLGAMGRHDMGSSQQVQQELQRKFHTEAQLIEKTSLQGIHLLVRKTCQALALWKLLCEHQLHHIVSDLQKDLQEQLTITSFRDLVTRDKELTGALVASLINHYIRDNASVDGISSRLQEVCPLFYSPDDATCSKANELLQWSRQAQSKFDKELMLQESLREYQKISQQVDLPNVCGQYRQGYISEKEGTGRRPPYPAEMQGMESDGKEFPSGLMEYDFYEGVVELCLTAAEKKDPKGLGLHFHKNGEPEEDAAGLQAFQERLNCYKCITDTLQELVNQSQAAPQSPSVPKKPGPPVLSSDPNMLSNEEAGLHFEQMLKLAQRSSDELFNIALFNWLIQADLADKLLEIDQNKVRSMDLLWRYYEKNRNFSSAAKVVAELAVMD</sequence>
<comment type="caution">
    <text evidence="9">The sequence shown here is derived from an EMBL/GenBank/DDBJ whole genome shotgun (WGS) entry which is preliminary data.</text>
</comment>
<keyword evidence="4" id="KW-0653">Protein transport</keyword>
<keyword evidence="5" id="KW-0539">Nucleus</keyword>
<feature type="domain" description="Nucleoporin Nup133/Nup155-like C-terminal" evidence="7">
    <location>
        <begin position="872"/>
        <end position="1040"/>
    </location>
</feature>